<proteinExistence type="predicted"/>
<dbReference type="InterPro" id="IPR037523">
    <property type="entry name" value="VOC_core"/>
</dbReference>
<dbReference type="HOGENOM" id="CLU_127639_0_0_6"/>
<dbReference type="PANTHER" id="PTHR33993:SF5">
    <property type="entry name" value="GLYOXALASE"/>
    <property type="match status" value="1"/>
</dbReference>
<evidence type="ECO:0000259" key="1">
    <source>
        <dbReference type="PROSITE" id="PS51819"/>
    </source>
</evidence>
<dbReference type="SUPFAM" id="SSF54593">
    <property type="entry name" value="Glyoxalase/Bleomycin resistance protein/Dihydroxybiphenyl dioxygenase"/>
    <property type="match status" value="1"/>
</dbReference>
<dbReference type="InParanoid" id="C7RBA2"/>
<dbReference type="Proteomes" id="UP000001231">
    <property type="component" value="Chromosome"/>
</dbReference>
<dbReference type="InterPro" id="IPR029068">
    <property type="entry name" value="Glyas_Bleomycin-R_OHBP_Dase"/>
</dbReference>
<dbReference type="Gene3D" id="3.10.180.10">
    <property type="entry name" value="2,3-Dihydroxybiphenyl 1,2-Dioxygenase, domain 1"/>
    <property type="match status" value="1"/>
</dbReference>
<organism evidence="2 3">
    <name type="scientific">Kangiella koreensis (strain DSM 16069 / JCM 12317 / KCTC 12182 / SW-125)</name>
    <dbReference type="NCBI Taxonomy" id="523791"/>
    <lineage>
        <taxon>Bacteria</taxon>
        <taxon>Pseudomonadati</taxon>
        <taxon>Pseudomonadota</taxon>
        <taxon>Gammaproteobacteria</taxon>
        <taxon>Kangiellales</taxon>
        <taxon>Kangiellaceae</taxon>
        <taxon>Kangiella</taxon>
    </lineage>
</organism>
<evidence type="ECO:0000313" key="3">
    <source>
        <dbReference type="Proteomes" id="UP000001231"/>
    </source>
</evidence>
<gene>
    <name evidence="2" type="ordered locus">Kkor_1125</name>
</gene>
<dbReference type="RefSeq" id="WP_012801058.1">
    <property type="nucleotide sequence ID" value="NC_013166.1"/>
</dbReference>
<sequence length="127" mass="14104">MSGKVLGIGGVFFKCKDRDALGEWYEKALGFKIDPSYGGTSFPVANIPKEGYTVWGAFKEDTDYFAPSDKDFMINLMVDDVEACIKQVVANGGKQVGDIVVEDGFGKFAWFMDLEGNKIELWQLPDQ</sequence>
<dbReference type="AlphaFoldDB" id="C7RBA2"/>
<name>C7RBA2_KANKD</name>
<evidence type="ECO:0000313" key="2">
    <source>
        <dbReference type="EMBL" id="ACV26544.1"/>
    </source>
</evidence>
<dbReference type="PANTHER" id="PTHR33993">
    <property type="entry name" value="GLYOXALASE-RELATED"/>
    <property type="match status" value="1"/>
</dbReference>
<reference evidence="2 3" key="1">
    <citation type="journal article" date="2009" name="Stand. Genomic Sci.">
        <title>Complete genome sequence of Kangiella koreensis type strain (SW-125).</title>
        <authorList>
            <person name="Han C."/>
            <person name="Sikorski J."/>
            <person name="Lapidus A."/>
            <person name="Nolan M."/>
            <person name="Glavina Del Rio T."/>
            <person name="Tice H."/>
            <person name="Cheng J.F."/>
            <person name="Lucas S."/>
            <person name="Chen F."/>
            <person name="Copeland A."/>
            <person name="Ivanova N."/>
            <person name="Mavromatis K."/>
            <person name="Ovchinnikova G."/>
            <person name="Pati A."/>
            <person name="Bruce D."/>
            <person name="Goodwin L."/>
            <person name="Pitluck S."/>
            <person name="Chen A."/>
            <person name="Palaniappan K."/>
            <person name="Land M."/>
            <person name="Hauser L."/>
            <person name="Chang Y.J."/>
            <person name="Jeffries C.D."/>
            <person name="Chain P."/>
            <person name="Saunders E."/>
            <person name="Brettin T."/>
            <person name="Goker M."/>
            <person name="Tindall B.J."/>
            <person name="Bristow J."/>
            <person name="Eisen J.A."/>
            <person name="Markowitz V."/>
            <person name="Hugenholtz P."/>
            <person name="Kyrpides N.C."/>
            <person name="Klenk H.P."/>
            <person name="Detter J.C."/>
        </authorList>
    </citation>
    <scope>NUCLEOTIDE SEQUENCE [LARGE SCALE GENOMIC DNA]</scope>
    <source>
        <strain evidence="3">DSM 16069 / KCTC 12182 / SW-125</strain>
    </source>
</reference>
<dbReference type="PROSITE" id="PS51819">
    <property type="entry name" value="VOC"/>
    <property type="match status" value="1"/>
</dbReference>
<protein>
    <recommendedName>
        <fullName evidence="1">VOC domain-containing protein</fullName>
    </recommendedName>
</protein>
<dbReference type="STRING" id="523791.Kkor_1125"/>
<keyword evidence="3" id="KW-1185">Reference proteome</keyword>
<dbReference type="InterPro" id="IPR041581">
    <property type="entry name" value="Glyoxalase_6"/>
</dbReference>
<dbReference type="Pfam" id="PF18029">
    <property type="entry name" value="Glyoxalase_6"/>
    <property type="match status" value="1"/>
</dbReference>
<dbReference type="InterPro" id="IPR052164">
    <property type="entry name" value="Anthracycline_SecMetBiosynth"/>
</dbReference>
<dbReference type="OrthoDB" id="9799428at2"/>
<dbReference type="eggNOG" id="COG0346">
    <property type="taxonomic scope" value="Bacteria"/>
</dbReference>
<dbReference type="KEGG" id="kko:Kkor_1125"/>
<accession>C7RBA2</accession>
<dbReference type="EMBL" id="CP001707">
    <property type="protein sequence ID" value="ACV26544.1"/>
    <property type="molecule type" value="Genomic_DNA"/>
</dbReference>
<feature type="domain" description="VOC" evidence="1">
    <location>
        <begin position="7"/>
        <end position="124"/>
    </location>
</feature>